<keyword evidence="1" id="KW-0812">Transmembrane</keyword>
<feature type="transmembrane region" description="Helical" evidence="1">
    <location>
        <begin position="145"/>
        <end position="167"/>
    </location>
</feature>
<reference evidence="2 3" key="1">
    <citation type="submission" date="2023-07" db="EMBL/GenBank/DDBJ databases">
        <title>Sorghum-associated microbial communities from plants grown in Nebraska, USA.</title>
        <authorList>
            <person name="Schachtman D."/>
        </authorList>
    </citation>
    <scope>NUCLEOTIDE SEQUENCE [LARGE SCALE GENOMIC DNA]</scope>
    <source>
        <strain evidence="2 3">2980</strain>
    </source>
</reference>
<dbReference type="EMBL" id="JAVDUM010000003">
    <property type="protein sequence ID" value="MDR6866217.1"/>
    <property type="molecule type" value="Genomic_DNA"/>
</dbReference>
<sequence length="381" mass="40102">MRDWMRAQARHVRETLAALRTPARSTQTLESIALLVGAAAFAVGFPLSYLLFVGRRLEISGEGSIGWYAASGGAVVTVAAFVLGRIAVRPVAPSPDEPRDGFSVPGDRLRWYDLAAVAAAYAAIALLGWLGIAELLALSFTDAPVFAFPGSLLVAVAFAVTGYVAFLASTELRPMSLSLGLAIFLVVGAFASMLTSSDAHWWQDNLSALGMTTNRSSSVFNLTLILSGIIVATIARYATAGLPVGEQQQRRGRLLVRIGLILIGLLLATVGVFPVDEFFLLHTGAAIGMAVSFGAVVIGLPWLLPTLPRVFFGLGYLYVAVILLLSAFFAVGYYNLTAVELIAAVLIFSWIIVFLRTAASAAVPAAPGTADVGDAAARARA</sequence>
<feature type="transmembrane region" description="Helical" evidence="1">
    <location>
        <begin position="32"/>
        <end position="53"/>
    </location>
</feature>
<proteinExistence type="predicted"/>
<keyword evidence="1" id="KW-0472">Membrane</keyword>
<feature type="transmembrane region" description="Helical" evidence="1">
    <location>
        <begin position="254"/>
        <end position="273"/>
    </location>
</feature>
<protein>
    <submittedName>
        <fullName evidence="2">Membrane protein</fullName>
    </submittedName>
</protein>
<dbReference type="Proteomes" id="UP001259347">
    <property type="component" value="Unassembled WGS sequence"/>
</dbReference>
<feature type="transmembrane region" description="Helical" evidence="1">
    <location>
        <begin position="109"/>
        <end position="133"/>
    </location>
</feature>
<keyword evidence="1" id="KW-1133">Transmembrane helix</keyword>
<feature type="transmembrane region" description="Helical" evidence="1">
    <location>
        <begin position="65"/>
        <end position="88"/>
    </location>
</feature>
<feature type="transmembrane region" description="Helical" evidence="1">
    <location>
        <begin position="279"/>
        <end position="303"/>
    </location>
</feature>
<keyword evidence="3" id="KW-1185">Reference proteome</keyword>
<evidence type="ECO:0000313" key="3">
    <source>
        <dbReference type="Proteomes" id="UP001259347"/>
    </source>
</evidence>
<gene>
    <name evidence="2" type="ORF">J2Y69_000809</name>
</gene>
<feature type="transmembrane region" description="Helical" evidence="1">
    <location>
        <begin position="310"/>
        <end position="330"/>
    </location>
</feature>
<name>A0ABU1S9C4_9MICO</name>
<dbReference type="RefSeq" id="WP_310017821.1">
    <property type="nucleotide sequence ID" value="NZ_JAVDUM010000003.1"/>
</dbReference>
<feature type="transmembrane region" description="Helical" evidence="1">
    <location>
        <begin position="179"/>
        <end position="202"/>
    </location>
</feature>
<evidence type="ECO:0000313" key="2">
    <source>
        <dbReference type="EMBL" id="MDR6866217.1"/>
    </source>
</evidence>
<comment type="caution">
    <text evidence="2">The sequence shown here is derived from an EMBL/GenBank/DDBJ whole genome shotgun (WGS) entry which is preliminary data.</text>
</comment>
<organism evidence="2 3">
    <name type="scientific">Microbacterium resistens</name>
    <dbReference type="NCBI Taxonomy" id="156977"/>
    <lineage>
        <taxon>Bacteria</taxon>
        <taxon>Bacillati</taxon>
        <taxon>Actinomycetota</taxon>
        <taxon>Actinomycetes</taxon>
        <taxon>Micrococcales</taxon>
        <taxon>Microbacteriaceae</taxon>
        <taxon>Microbacterium</taxon>
    </lineage>
</organism>
<evidence type="ECO:0000256" key="1">
    <source>
        <dbReference type="SAM" id="Phobius"/>
    </source>
</evidence>
<feature type="transmembrane region" description="Helical" evidence="1">
    <location>
        <begin position="222"/>
        <end position="242"/>
    </location>
</feature>
<accession>A0ABU1S9C4</accession>
<feature type="transmembrane region" description="Helical" evidence="1">
    <location>
        <begin position="336"/>
        <end position="355"/>
    </location>
</feature>